<evidence type="ECO:0000313" key="6">
    <source>
        <dbReference type="Proteomes" id="UP000658514"/>
    </source>
</evidence>
<dbReference type="Pfam" id="PF13102">
    <property type="entry name" value="Phage_int_SAM_5"/>
    <property type="match status" value="1"/>
</dbReference>
<dbReference type="InterPro" id="IPR025269">
    <property type="entry name" value="SAM-like_dom"/>
</dbReference>
<reference evidence="5 6" key="1">
    <citation type="journal article" date="2020" name="ISME J.">
        <title>Comparative genomics reveals insights into cyanobacterial evolution and habitat adaptation.</title>
        <authorList>
            <person name="Chen M.Y."/>
            <person name="Teng W.K."/>
            <person name="Zhao L."/>
            <person name="Hu C.X."/>
            <person name="Zhou Y.K."/>
            <person name="Han B.P."/>
            <person name="Song L.R."/>
            <person name="Shu W.S."/>
        </authorList>
    </citation>
    <scope>NUCLEOTIDE SEQUENCE [LARGE SCALE GENOMIC DNA]</scope>
    <source>
        <strain evidence="5 6">FACHB-288</strain>
    </source>
</reference>
<sequence>MKIKAQNQVQKGVVAVEEYQTRLRLRWSYAGKRYCLYLGLPNTKLNWKAAQQKATQIELDIASGNFDATLSKYKPPSQKVIPEIKDIRIIDLFERFREYKSKSLYDRSKEKYNIALKNLRDFFGTKLTSSIKVTDVEKFTEVLSQKLSPITLKERLSIIRACWQWGIKQGLVKDNPWLDLPNRIKVPPKPLPRPFTKEEITAILNAFEKHRNYKFYLAFVKFRFMTGTRVSEATGLRWQDVADDFSQIWIGSTLTRGVRKPTKTNKARIFPCNQQLQELLKSIKPQQINPEDLVFPSPQGKAINDSLFGKRAWNTCLKIAGVQYRSFYNVRHSFISHCLESGLSPTTVAHLVGHDVQVLYENYAGSVISKPQVPVLFEY</sequence>
<dbReference type="EMBL" id="JACJQH010000019">
    <property type="protein sequence ID" value="MBD2196593.1"/>
    <property type="molecule type" value="Genomic_DNA"/>
</dbReference>
<protein>
    <submittedName>
        <fullName evidence="5">Tyrosine-type recombinase/integrase</fullName>
    </submittedName>
</protein>
<name>A0ABR8A9Q5_9CYAN</name>
<dbReference type="InterPro" id="IPR011010">
    <property type="entry name" value="DNA_brk_join_enz"/>
</dbReference>
<dbReference type="Pfam" id="PF00589">
    <property type="entry name" value="Phage_integrase"/>
    <property type="match status" value="1"/>
</dbReference>
<evidence type="ECO:0000313" key="5">
    <source>
        <dbReference type="EMBL" id="MBD2196593.1"/>
    </source>
</evidence>
<evidence type="ECO:0000256" key="2">
    <source>
        <dbReference type="ARBA" id="ARBA00023125"/>
    </source>
</evidence>
<dbReference type="InterPro" id="IPR050090">
    <property type="entry name" value="Tyrosine_recombinase_XerCD"/>
</dbReference>
<keyword evidence="6" id="KW-1185">Reference proteome</keyword>
<dbReference type="InterPro" id="IPR010998">
    <property type="entry name" value="Integrase_recombinase_N"/>
</dbReference>
<gene>
    <name evidence="5" type="ORF">H6G24_13970</name>
</gene>
<dbReference type="Proteomes" id="UP000658514">
    <property type="component" value="Unassembled WGS sequence"/>
</dbReference>
<organism evidence="5 6">
    <name type="scientific">Calothrix parietina FACHB-288</name>
    <dbReference type="NCBI Taxonomy" id="2692896"/>
    <lineage>
        <taxon>Bacteria</taxon>
        <taxon>Bacillati</taxon>
        <taxon>Cyanobacteriota</taxon>
        <taxon>Cyanophyceae</taxon>
        <taxon>Nostocales</taxon>
        <taxon>Calotrichaceae</taxon>
        <taxon>Calothrix</taxon>
    </lineage>
</organism>
<keyword evidence="2" id="KW-0238">DNA-binding</keyword>
<dbReference type="SUPFAM" id="SSF56349">
    <property type="entry name" value="DNA breaking-rejoining enzymes"/>
    <property type="match status" value="1"/>
</dbReference>
<dbReference type="Pfam" id="PF12167">
    <property type="entry name" value="Arm-DNA-bind_2"/>
    <property type="match status" value="1"/>
</dbReference>
<dbReference type="InterPro" id="IPR013762">
    <property type="entry name" value="Integrase-like_cat_sf"/>
</dbReference>
<comment type="caution">
    <text evidence="5">The sequence shown here is derived from an EMBL/GenBank/DDBJ whole genome shotgun (WGS) entry which is preliminary data.</text>
</comment>
<dbReference type="RefSeq" id="WP_190548578.1">
    <property type="nucleotide sequence ID" value="NZ_CAWPNO010000050.1"/>
</dbReference>
<feature type="domain" description="Tyr recombinase" evidence="4">
    <location>
        <begin position="190"/>
        <end position="377"/>
    </location>
</feature>
<dbReference type="Gene3D" id="1.10.443.10">
    <property type="entry name" value="Intergrase catalytic core"/>
    <property type="match status" value="1"/>
</dbReference>
<dbReference type="PANTHER" id="PTHR30349:SF64">
    <property type="entry name" value="PROPHAGE INTEGRASE INTD-RELATED"/>
    <property type="match status" value="1"/>
</dbReference>
<dbReference type="InterPro" id="IPR002104">
    <property type="entry name" value="Integrase_catalytic"/>
</dbReference>
<comment type="similarity">
    <text evidence="1">Belongs to the 'phage' integrase family.</text>
</comment>
<evidence type="ECO:0000256" key="1">
    <source>
        <dbReference type="ARBA" id="ARBA00008857"/>
    </source>
</evidence>
<evidence type="ECO:0000256" key="3">
    <source>
        <dbReference type="ARBA" id="ARBA00023172"/>
    </source>
</evidence>
<dbReference type="PROSITE" id="PS51898">
    <property type="entry name" value="TYR_RECOMBINASE"/>
    <property type="match status" value="1"/>
</dbReference>
<dbReference type="InterPro" id="IPR022000">
    <property type="entry name" value="Min27-like_integrase_DNA_bind"/>
</dbReference>
<accession>A0ABR8A9Q5</accession>
<keyword evidence="3" id="KW-0233">DNA recombination</keyword>
<proteinExistence type="inferred from homology"/>
<evidence type="ECO:0000259" key="4">
    <source>
        <dbReference type="PROSITE" id="PS51898"/>
    </source>
</evidence>
<dbReference type="CDD" id="cd01189">
    <property type="entry name" value="INT_ICEBs1_C_like"/>
    <property type="match status" value="1"/>
</dbReference>
<dbReference type="Gene3D" id="1.10.150.130">
    <property type="match status" value="1"/>
</dbReference>
<dbReference type="PANTHER" id="PTHR30349">
    <property type="entry name" value="PHAGE INTEGRASE-RELATED"/>
    <property type="match status" value="1"/>
</dbReference>